<dbReference type="EC" id="6.2.1.1" evidence="7"/>
<feature type="domain" description="AMP-binding enzyme C-terminal" evidence="6">
    <location>
        <begin position="395"/>
        <end position="473"/>
    </location>
</feature>
<evidence type="ECO:0000256" key="3">
    <source>
        <dbReference type="ARBA" id="ARBA00022741"/>
    </source>
</evidence>
<dbReference type="PROSITE" id="PS00455">
    <property type="entry name" value="AMP_BINDING"/>
    <property type="match status" value="1"/>
</dbReference>
<reference evidence="7" key="1">
    <citation type="submission" date="2022-12" db="EMBL/GenBank/DDBJ databases">
        <title>Paraconexibacter alkalitolerans sp. nov. and Baekduia alba sp. nov., isolated from soil and emended description of the genera Paraconexibacter (Chun et al., 2020) and Baekduia (An et al., 2020).</title>
        <authorList>
            <person name="Vieira S."/>
            <person name="Huber K.J."/>
            <person name="Geppert A."/>
            <person name="Wolf J."/>
            <person name="Neumann-Schaal M."/>
            <person name="Muesken M."/>
            <person name="Overmann J."/>
        </authorList>
    </citation>
    <scope>NUCLEOTIDE SEQUENCE</scope>
    <source>
        <strain evidence="7">AEG42_29</strain>
    </source>
</reference>
<evidence type="ECO:0000256" key="1">
    <source>
        <dbReference type="ARBA" id="ARBA00006432"/>
    </source>
</evidence>
<evidence type="ECO:0000259" key="6">
    <source>
        <dbReference type="Pfam" id="PF13193"/>
    </source>
</evidence>
<proteinExistence type="inferred from homology"/>
<evidence type="ECO:0000256" key="4">
    <source>
        <dbReference type="ARBA" id="ARBA00022840"/>
    </source>
</evidence>
<dbReference type="PANTHER" id="PTHR43605">
    <property type="entry name" value="ACYL-COENZYME A SYNTHETASE"/>
    <property type="match status" value="1"/>
</dbReference>
<dbReference type="Gene3D" id="3.30.300.30">
    <property type="match status" value="1"/>
</dbReference>
<dbReference type="RefSeq" id="WP_354698148.1">
    <property type="nucleotide sequence ID" value="NZ_CP114014.1"/>
</dbReference>
<feature type="domain" description="AMP-dependent synthetase/ligase" evidence="5">
    <location>
        <begin position="11"/>
        <end position="331"/>
    </location>
</feature>
<dbReference type="Pfam" id="PF00501">
    <property type="entry name" value="AMP-binding"/>
    <property type="match status" value="1"/>
</dbReference>
<dbReference type="PANTHER" id="PTHR43605:SF10">
    <property type="entry name" value="ACYL-COA SYNTHETASE MEDIUM CHAIN FAMILY MEMBER 3"/>
    <property type="match status" value="1"/>
</dbReference>
<evidence type="ECO:0000256" key="2">
    <source>
        <dbReference type="ARBA" id="ARBA00022598"/>
    </source>
</evidence>
<dbReference type="GO" id="GO:0006633">
    <property type="term" value="P:fatty acid biosynthetic process"/>
    <property type="evidence" value="ECO:0007669"/>
    <property type="project" value="TreeGrafter"/>
</dbReference>
<dbReference type="InterPro" id="IPR045851">
    <property type="entry name" value="AMP-bd_C_sf"/>
</dbReference>
<dbReference type="InterPro" id="IPR025110">
    <property type="entry name" value="AMP-bd_C"/>
</dbReference>
<evidence type="ECO:0000259" key="5">
    <source>
        <dbReference type="Pfam" id="PF00501"/>
    </source>
</evidence>
<dbReference type="InterPro" id="IPR020845">
    <property type="entry name" value="AMP-binding_CS"/>
</dbReference>
<dbReference type="InterPro" id="IPR000873">
    <property type="entry name" value="AMP-dep_synth/lig_dom"/>
</dbReference>
<dbReference type="InterPro" id="IPR051087">
    <property type="entry name" value="Mitochondrial_ACSM"/>
</dbReference>
<dbReference type="GO" id="GO:0005524">
    <property type="term" value="F:ATP binding"/>
    <property type="evidence" value="ECO:0007669"/>
    <property type="project" value="UniProtKB-KW"/>
</dbReference>
<gene>
    <name evidence="7" type="primary">acsA_5</name>
    <name evidence="7" type="ORF">DSM112329_03813</name>
</gene>
<dbReference type="Gene3D" id="3.40.50.12780">
    <property type="entry name" value="N-terminal domain of ligase-like"/>
    <property type="match status" value="1"/>
</dbReference>
<dbReference type="GO" id="GO:0015645">
    <property type="term" value="F:fatty acid ligase activity"/>
    <property type="evidence" value="ECO:0007669"/>
    <property type="project" value="TreeGrafter"/>
</dbReference>
<dbReference type="SUPFAM" id="SSF56801">
    <property type="entry name" value="Acetyl-CoA synthetase-like"/>
    <property type="match status" value="1"/>
</dbReference>
<accession>A0AAU7AZ68</accession>
<keyword evidence="3" id="KW-0547">Nucleotide-binding</keyword>
<dbReference type="EMBL" id="CP114014">
    <property type="protein sequence ID" value="XAY06935.1"/>
    <property type="molecule type" value="Genomic_DNA"/>
</dbReference>
<keyword evidence="4" id="KW-0067">ATP-binding</keyword>
<dbReference type="InterPro" id="IPR042099">
    <property type="entry name" value="ANL_N_sf"/>
</dbReference>
<dbReference type="AlphaFoldDB" id="A0AAU7AZ68"/>
<dbReference type="KEGG" id="parq:DSM112329_03813"/>
<dbReference type="FunFam" id="3.30.300.30:FF:000005">
    <property type="entry name" value="Acyl-coenzyme A synthetase ACSM5, mitochondrial"/>
    <property type="match status" value="1"/>
</dbReference>
<keyword evidence="2 7" id="KW-0436">Ligase</keyword>
<dbReference type="Pfam" id="PF13193">
    <property type="entry name" value="AMP-binding_C"/>
    <property type="match status" value="1"/>
</dbReference>
<comment type="similarity">
    <text evidence="1">Belongs to the ATP-dependent AMP-binding enzyme family.</text>
</comment>
<evidence type="ECO:0000313" key="7">
    <source>
        <dbReference type="EMBL" id="XAY06935.1"/>
    </source>
</evidence>
<protein>
    <submittedName>
        <fullName evidence="7">Acetyl-coenzyme A synthetase</fullName>
        <ecNumber evidence="7">6.2.1.1</ecNumber>
    </submittedName>
</protein>
<name>A0AAU7AZ68_9ACTN</name>
<dbReference type="GO" id="GO:0003987">
    <property type="term" value="F:acetate-CoA ligase activity"/>
    <property type="evidence" value="ECO:0007669"/>
    <property type="project" value="UniProtKB-EC"/>
</dbReference>
<dbReference type="GO" id="GO:0004321">
    <property type="term" value="F:fatty-acyl-CoA synthase activity"/>
    <property type="evidence" value="ECO:0007669"/>
    <property type="project" value="TreeGrafter"/>
</dbReference>
<dbReference type="GO" id="GO:0006637">
    <property type="term" value="P:acyl-CoA metabolic process"/>
    <property type="evidence" value="ECO:0007669"/>
    <property type="project" value="TreeGrafter"/>
</dbReference>
<organism evidence="7">
    <name type="scientific">Paraconexibacter sp. AEG42_29</name>
    <dbReference type="NCBI Taxonomy" id="2997339"/>
    <lineage>
        <taxon>Bacteria</taxon>
        <taxon>Bacillati</taxon>
        <taxon>Actinomycetota</taxon>
        <taxon>Thermoleophilia</taxon>
        <taxon>Solirubrobacterales</taxon>
        <taxon>Paraconexibacteraceae</taxon>
        <taxon>Paraconexibacter</taxon>
    </lineage>
</organism>
<sequence length="486" mass="51755">MNFACDVVEAADPTATALIELARDGSRTEHTFAAVATAAQAFAATLTGAGLARGDVVMTLVGNRPDWVVAMVACFRQGYVVLPCTEQLRAKDLALRLAVARPAAVVADERNAAVLAEAGWDGTTFWVPGLMDAAAPDVVPPPADLTATDPCLVTFTSGTSGEPKAVLHAQRYLTGQHVQAEHWLDARPGDVVWCTAASGWSKSARNVFIAPWIRGATALLHDARFDPAERLDLLEREGVHVLCMAPTEYRVIAKRTTLRAFPALRGLVAAGEALNPEVLRAWEAATGLHIRDGYGQTETGQLTGAPLGEAVRPGSMGRPLPGVELWIDDGELVADPATVPTFFVGYLGDEDDDASVPAIWRTGDRVHEDEDGWLYFEGRTDDVIISSGYRIGPFEVESALVSHPAVAEAAVVAAPDEERGSVVRAVVVLRDGFTGDAALAGELQDHVKGQTAPYKYPRIVDFAAELPKTTSGKVRRAALRDAPTTP</sequence>